<gene>
    <name evidence="2" type="ORF">FOF52_03260</name>
</gene>
<feature type="domain" description="FAD-binding" evidence="1">
    <location>
        <begin position="294"/>
        <end position="359"/>
    </location>
</feature>
<dbReference type="RefSeq" id="WP_248592351.1">
    <property type="nucleotide sequence ID" value="NZ_BAABEB010000012.1"/>
</dbReference>
<dbReference type="InterPro" id="IPR051704">
    <property type="entry name" value="FAD_aromatic-hydroxylase"/>
</dbReference>
<dbReference type="EMBL" id="CP051627">
    <property type="protein sequence ID" value="UPT20106.1"/>
    <property type="molecule type" value="Genomic_DNA"/>
</dbReference>
<sequence length="425" mass="46506">MPSTDRTVLVSGASIAGPALAYWLHRLGFTPVVVERAPRLRDGGYAIDVRGAAVEVLDRMGLLPQVRRAYTDLRRMSVADSTGRRRVTVDITLFDDGTGGRDVELMRGHLSRILYAATEHDVEYVFDDSVAALEETADGVRVTFERGAPRTFGLVVGADGLHSTVRRTAFGPEERFRRDLDRYISIFGVPNHLGLDREVVLHNVPGRLVGLYSAAPHTGRVEPPAPQEEAASGVNPEAKAVLAFSARAPIPFDPRDASAQKQILRTVFADMGWETPRLLRLLDDTPDFYFDSISQIRMDRWWRGRVVLLGDAAHCPSPLSGQGTSLALVGAYVLACELAAADGDHRTAFPRYEARMRPYVEQNQALVSSGGGLLLPATRPRLWLRDQLLRLAARLPALSRLGSGVQRAANAVELPDHRAATGHAT</sequence>
<accession>A0ABY4KZF6</accession>
<dbReference type="SUPFAM" id="SSF51905">
    <property type="entry name" value="FAD/NAD(P)-binding domain"/>
    <property type="match status" value="1"/>
</dbReference>
<dbReference type="Gene3D" id="3.50.50.60">
    <property type="entry name" value="FAD/NAD(P)-binding domain"/>
    <property type="match status" value="1"/>
</dbReference>
<reference evidence="2 3" key="1">
    <citation type="submission" date="2020-04" db="EMBL/GenBank/DDBJ databases">
        <title>Thermobifida alba genome sequencing and assembly.</title>
        <authorList>
            <person name="Luzics S."/>
            <person name="Horvath B."/>
            <person name="Nagy I."/>
            <person name="Toth A."/>
            <person name="Nagy I."/>
            <person name="Kukolya J."/>
        </authorList>
    </citation>
    <scope>NUCLEOTIDE SEQUENCE [LARGE SCALE GENOMIC DNA]</scope>
    <source>
        <strain evidence="2 3">DSM 43795</strain>
    </source>
</reference>
<feature type="domain" description="FAD-binding" evidence="1">
    <location>
        <begin position="7"/>
        <end position="169"/>
    </location>
</feature>
<dbReference type="PANTHER" id="PTHR46865">
    <property type="entry name" value="OXIDOREDUCTASE-RELATED"/>
    <property type="match status" value="1"/>
</dbReference>
<dbReference type="Proteomes" id="UP000832041">
    <property type="component" value="Chromosome"/>
</dbReference>
<protein>
    <submittedName>
        <fullName evidence="2">FAD-dependent oxidoreductase</fullName>
    </submittedName>
</protein>
<dbReference type="Gene3D" id="3.30.9.10">
    <property type="entry name" value="D-Amino Acid Oxidase, subunit A, domain 2"/>
    <property type="match status" value="1"/>
</dbReference>
<dbReference type="InterPro" id="IPR036188">
    <property type="entry name" value="FAD/NAD-bd_sf"/>
</dbReference>
<evidence type="ECO:0000313" key="3">
    <source>
        <dbReference type="Proteomes" id="UP000832041"/>
    </source>
</evidence>
<name>A0ABY4KZF6_THEAE</name>
<evidence type="ECO:0000259" key="1">
    <source>
        <dbReference type="Pfam" id="PF01494"/>
    </source>
</evidence>
<proteinExistence type="predicted"/>
<organism evidence="2 3">
    <name type="scientific">Thermobifida alba</name>
    <name type="common">Thermomonospora alba</name>
    <dbReference type="NCBI Taxonomy" id="53522"/>
    <lineage>
        <taxon>Bacteria</taxon>
        <taxon>Bacillati</taxon>
        <taxon>Actinomycetota</taxon>
        <taxon>Actinomycetes</taxon>
        <taxon>Streptosporangiales</taxon>
        <taxon>Nocardiopsidaceae</taxon>
        <taxon>Thermobifida</taxon>
    </lineage>
</organism>
<keyword evidence="3" id="KW-1185">Reference proteome</keyword>
<dbReference type="InterPro" id="IPR002938">
    <property type="entry name" value="FAD-bd"/>
</dbReference>
<dbReference type="PRINTS" id="PR00420">
    <property type="entry name" value="RNGMNOXGNASE"/>
</dbReference>
<dbReference type="PANTHER" id="PTHR46865:SF2">
    <property type="entry name" value="MONOOXYGENASE"/>
    <property type="match status" value="1"/>
</dbReference>
<dbReference type="Pfam" id="PF01494">
    <property type="entry name" value="FAD_binding_3"/>
    <property type="match status" value="2"/>
</dbReference>
<evidence type="ECO:0000313" key="2">
    <source>
        <dbReference type="EMBL" id="UPT20106.1"/>
    </source>
</evidence>